<reference evidence="2" key="1">
    <citation type="submission" date="2019-04" db="EMBL/GenBank/DDBJ databases">
        <title>Sequencing of skin fungus with MAO and IRED activity.</title>
        <authorList>
            <person name="Marsaioli A.J."/>
            <person name="Bonatto J.M.C."/>
            <person name="Reis Junior O."/>
        </authorList>
    </citation>
    <scope>NUCLEOTIDE SEQUENCE</scope>
    <source>
        <strain evidence="2">28M1</strain>
    </source>
</reference>
<keyword evidence="3" id="KW-1185">Reference proteome</keyword>
<evidence type="ECO:0000313" key="3">
    <source>
        <dbReference type="Proteomes" id="UP000758155"/>
    </source>
</evidence>
<proteinExistence type="predicted"/>
<accession>A0A9P4WK59</accession>
<comment type="caution">
    <text evidence="2">The sequence shown here is derived from an EMBL/GenBank/DDBJ whole genome shotgun (WGS) entry which is preliminary data.</text>
</comment>
<name>A0A9P4WK59_9PLEO</name>
<dbReference type="Proteomes" id="UP000758155">
    <property type="component" value="Unassembled WGS sequence"/>
</dbReference>
<evidence type="ECO:0000313" key="2">
    <source>
        <dbReference type="EMBL" id="KAF3034617.1"/>
    </source>
</evidence>
<keyword evidence="1" id="KW-0472">Membrane</keyword>
<keyword evidence="1" id="KW-1133">Transmembrane helix</keyword>
<sequence>MSLRAWTFWLVKTAAFFTLVVCWTRYTPALLQYMYVADELSFLTKWVKTVPLSVLAVYLCARWFAPPASTPPATVNSINNWDDNSCELGLIIPQAAGSQSLLE</sequence>
<evidence type="ECO:0000256" key="1">
    <source>
        <dbReference type="SAM" id="Phobius"/>
    </source>
</evidence>
<keyword evidence="1" id="KW-0812">Transmembrane</keyword>
<dbReference type="EMBL" id="SWKV01000066">
    <property type="protein sequence ID" value="KAF3034617.1"/>
    <property type="molecule type" value="Genomic_DNA"/>
</dbReference>
<protein>
    <submittedName>
        <fullName evidence="2">Uncharacterized protein</fullName>
    </submittedName>
</protein>
<gene>
    <name evidence="2" type="ORF">E8E12_006083</name>
</gene>
<dbReference type="AlphaFoldDB" id="A0A9P4WK59"/>
<feature type="transmembrane region" description="Helical" evidence="1">
    <location>
        <begin position="6"/>
        <end position="26"/>
    </location>
</feature>
<organism evidence="2 3">
    <name type="scientific">Didymella heteroderae</name>
    <dbReference type="NCBI Taxonomy" id="1769908"/>
    <lineage>
        <taxon>Eukaryota</taxon>
        <taxon>Fungi</taxon>
        <taxon>Dikarya</taxon>
        <taxon>Ascomycota</taxon>
        <taxon>Pezizomycotina</taxon>
        <taxon>Dothideomycetes</taxon>
        <taxon>Pleosporomycetidae</taxon>
        <taxon>Pleosporales</taxon>
        <taxon>Pleosporineae</taxon>
        <taxon>Didymellaceae</taxon>
        <taxon>Didymella</taxon>
    </lineage>
</organism>